<feature type="signal peptide" evidence="1">
    <location>
        <begin position="1"/>
        <end position="21"/>
    </location>
</feature>
<accession>A0AAN8JQQ0</accession>
<reference evidence="2 3" key="1">
    <citation type="submission" date="2024-01" db="EMBL/GenBank/DDBJ databases">
        <title>The genome of the rayed Mediterranean limpet Patella caerulea (Linnaeus, 1758).</title>
        <authorList>
            <person name="Anh-Thu Weber A."/>
            <person name="Halstead-Nussloch G."/>
        </authorList>
    </citation>
    <scope>NUCLEOTIDE SEQUENCE [LARGE SCALE GENOMIC DNA]</scope>
    <source>
        <strain evidence="2">AATW-2023a</strain>
        <tissue evidence="2">Whole specimen</tissue>
    </source>
</reference>
<keyword evidence="3" id="KW-1185">Reference proteome</keyword>
<keyword evidence="1" id="KW-0732">Signal</keyword>
<name>A0AAN8JQQ0_PATCE</name>
<evidence type="ECO:0000256" key="1">
    <source>
        <dbReference type="SAM" id="SignalP"/>
    </source>
</evidence>
<evidence type="ECO:0000313" key="2">
    <source>
        <dbReference type="EMBL" id="KAK6183002.1"/>
    </source>
</evidence>
<organism evidence="2 3">
    <name type="scientific">Patella caerulea</name>
    <name type="common">Rayed Mediterranean limpet</name>
    <dbReference type="NCBI Taxonomy" id="87958"/>
    <lineage>
        <taxon>Eukaryota</taxon>
        <taxon>Metazoa</taxon>
        <taxon>Spiralia</taxon>
        <taxon>Lophotrochozoa</taxon>
        <taxon>Mollusca</taxon>
        <taxon>Gastropoda</taxon>
        <taxon>Patellogastropoda</taxon>
        <taxon>Patelloidea</taxon>
        <taxon>Patellidae</taxon>
        <taxon>Patella</taxon>
    </lineage>
</organism>
<comment type="caution">
    <text evidence="2">The sequence shown here is derived from an EMBL/GenBank/DDBJ whole genome shotgun (WGS) entry which is preliminary data.</text>
</comment>
<dbReference type="Proteomes" id="UP001347796">
    <property type="component" value="Unassembled WGS sequence"/>
</dbReference>
<protein>
    <submittedName>
        <fullName evidence="2">Uncharacterized protein</fullName>
    </submittedName>
</protein>
<gene>
    <name evidence="2" type="ORF">SNE40_010560</name>
</gene>
<proteinExistence type="predicted"/>
<feature type="chain" id="PRO_5042957279" evidence="1">
    <location>
        <begin position="22"/>
        <end position="239"/>
    </location>
</feature>
<sequence length="239" mass="27629">MQNKVVTLMFIVGTFAKYIYGEPLGYDTLRNQSQEAVSYGMNSEDTMHRLIRNRIKTEIIRLSEKLTVGILEDTKSRSRELTSILDNRLYHIQRLFQRLPNIVAHQLKRNPSVNASLPQTSLLYFMSDVGRGDGSPTEFRHSHYHTKLNNSHGADQKITKQISGVALNIGQNYLKSTMVRIDESVGFMLKALEKTQNVLEKLPNFLKYVIKGPYDTISKDRVMEGYKEFTHRHRKHNTQ</sequence>
<dbReference type="EMBL" id="JAZGQO010000007">
    <property type="protein sequence ID" value="KAK6183002.1"/>
    <property type="molecule type" value="Genomic_DNA"/>
</dbReference>
<dbReference type="AlphaFoldDB" id="A0AAN8JQQ0"/>
<evidence type="ECO:0000313" key="3">
    <source>
        <dbReference type="Proteomes" id="UP001347796"/>
    </source>
</evidence>